<name>A0A2U3EFF8_PURLI</name>
<evidence type="ECO:0000256" key="1">
    <source>
        <dbReference type="SAM" id="MobiDB-lite"/>
    </source>
</evidence>
<evidence type="ECO:0000313" key="2">
    <source>
        <dbReference type="EMBL" id="PWI73255.1"/>
    </source>
</evidence>
<comment type="caution">
    <text evidence="2">The sequence shown here is derived from an EMBL/GenBank/DDBJ whole genome shotgun (WGS) entry which is preliminary data.</text>
</comment>
<dbReference type="SUPFAM" id="SSF51735">
    <property type="entry name" value="NAD(P)-binding Rossmann-fold domains"/>
    <property type="match status" value="1"/>
</dbReference>
<gene>
    <name evidence="2" type="ORF">PCL_10270</name>
</gene>
<dbReference type="InterPro" id="IPR013952">
    <property type="entry name" value="DUF1776_fun"/>
</dbReference>
<dbReference type="PANTHER" id="PTHR43313">
    <property type="entry name" value="SHORT-CHAIN DEHYDROGENASE/REDUCTASE FAMILY 9C"/>
    <property type="match status" value="1"/>
</dbReference>
<feature type="region of interest" description="Disordered" evidence="1">
    <location>
        <begin position="825"/>
        <end position="878"/>
    </location>
</feature>
<accession>A0A2U3EFF8</accession>
<reference evidence="2 3" key="1">
    <citation type="journal article" date="2016" name="Front. Microbiol.">
        <title>Genome and transcriptome sequences reveal the specific parasitism of the nematophagous Purpureocillium lilacinum 36-1.</title>
        <authorList>
            <person name="Xie J."/>
            <person name="Li S."/>
            <person name="Mo C."/>
            <person name="Xiao X."/>
            <person name="Peng D."/>
            <person name="Wang G."/>
            <person name="Xiao Y."/>
        </authorList>
    </citation>
    <scope>NUCLEOTIDE SEQUENCE [LARGE SCALE GENOMIC DNA]</scope>
    <source>
        <strain evidence="2 3">36-1</strain>
    </source>
</reference>
<dbReference type="Gene3D" id="3.40.50.720">
    <property type="entry name" value="NAD(P)-binding Rossmann-like Domain"/>
    <property type="match status" value="1"/>
</dbReference>
<dbReference type="PANTHER" id="PTHR43313:SF1">
    <property type="entry name" value="3BETA-HYDROXYSTEROID DEHYDROGENASE DHS-16"/>
    <property type="match status" value="1"/>
</dbReference>
<evidence type="ECO:0000313" key="3">
    <source>
        <dbReference type="Proteomes" id="UP000245956"/>
    </source>
</evidence>
<dbReference type="EMBL" id="LCWV01000005">
    <property type="protein sequence ID" value="PWI73255.1"/>
    <property type="molecule type" value="Genomic_DNA"/>
</dbReference>
<evidence type="ECO:0008006" key="4">
    <source>
        <dbReference type="Google" id="ProtNLM"/>
    </source>
</evidence>
<feature type="compositionally biased region" description="Polar residues" evidence="1">
    <location>
        <begin position="858"/>
        <end position="878"/>
    </location>
</feature>
<dbReference type="InterPro" id="IPR036291">
    <property type="entry name" value="NAD(P)-bd_dom_sf"/>
</dbReference>
<dbReference type="Pfam" id="PF08643">
    <property type="entry name" value="DUF1776"/>
    <property type="match status" value="1"/>
</dbReference>
<sequence>MGEVWKEVKDGRSKEVVGQRGSQKRRAPPLPCPSAPVLHFDSNYLPRTGIAGQDEGTSLKARPWWLARQWVPVAGGVRLLVQVALVGRAPADNRPLNGSPAQGIGGRCGGLWGSLQRRYTAVAPGRTPMTPPVLAPGRAFTITARLGNVLAHDPATHICKIIQASPFIKTGDALVLGPLSPTPSTLRGAEAARPAGHIPISPLDRDMSADIRNWKRLALAWMPSLFERVLWQQPFTEHAAFAYLISILRRPLVHAAVASHLDIRLRHALSAFSKLLPKQARAGAAPPDTVGRRHGERAFRGGLWLLLRRRPITEPRRGSPASLPPDDREPVTGEAAVARACSLTEAKPPSPPAAKSLDSVIPCEPDVWAASASAAPVVVADPPSSPTTPFQLSSIPVHLRKYSNDVADFIDHNVDRAADVVRETLSASKWIPDSIRPSPPARPPVAVISMTRFERVQDWVARHKVLTGVVIIVCGTVVFKGYQKSRWLRKTRRAKRARNGGRTEVIVIAGSPTLPLTKSLSLDMERRGFIVYVVCNASEDESLVHAYSRPDVRPLAIDTTDPPSAGAAMERFAGYLQSPQAPGPQMKPNQLTLKSVILIPSLHYQTSPIATIPPSSFADLFNTHLLQPILTIQAFLPLLTSRLCPIGEKWVPPKVLVFTPSIISSINPPFHAPEATVCSALSAFTEVLTAELRPLDIPVTHMQLGTFDFSGFVPTRAAIPASGNPQDTLVWADGARHVYGRNFVAQTSSAISGGRIRGLKGSSLRRLHNTVFDVIDGSIAADSVRVGLGASVYGFVGRWVPRGLVSWMMGIRRVDELSAWKSSSYEGSSREESEDGEAAAAGPGASSHDFVAVPSERNVWNSDTTGSSLWVPSTAESS</sequence>
<dbReference type="AlphaFoldDB" id="A0A2U3EFF8"/>
<proteinExistence type="predicted"/>
<organism evidence="2 3">
    <name type="scientific">Purpureocillium lilacinum</name>
    <name type="common">Paecilomyces lilacinus</name>
    <dbReference type="NCBI Taxonomy" id="33203"/>
    <lineage>
        <taxon>Eukaryota</taxon>
        <taxon>Fungi</taxon>
        <taxon>Dikarya</taxon>
        <taxon>Ascomycota</taxon>
        <taxon>Pezizomycotina</taxon>
        <taxon>Sordariomycetes</taxon>
        <taxon>Hypocreomycetidae</taxon>
        <taxon>Hypocreales</taxon>
        <taxon>Ophiocordycipitaceae</taxon>
        <taxon>Purpureocillium</taxon>
    </lineage>
</organism>
<feature type="compositionally biased region" description="Low complexity" evidence="1">
    <location>
        <begin position="838"/>
        <end position="847"/>
    </location>
</feature>
<feature type="region of interest" description="Disordered" evidence="1">
    <location>
        <begin position="1"/>
        <end position="33"/>
    </location>
</feature>
<protein>
    <recommendedName>
        <fullName evidence="4">DUF1776-domain-containing protein</fullName>
    </recommendedName>
</protein>
<dbReference type="Proteomes" id="UP000245956">
    <property type="component" value="Unassembled WGS sequence"/>
</dbReference>
<feature type="compositionally biased region" description="Basic and acidic residues" evidence="1">
    <location>
        <begin position="1"/>
        <end position="17"/>
    </location>
</feature>